<protein>
    <recommendedName>
        <fullName evidence="2">Menin</fullName>
    </recommendedName>
</protein>
<dbReference type="PANTHER" id="PTHR12693:SF3">
    <property type="entry name" value="MENIN"/>
    <property type="match status" value="1"/>
</dbReference>
<dbReference type="Proteomes" id="UP001186944">
    <property type="component" value="Unassembled WGS sequence"/>
</dbReference>
<dbReference type="EMBL" id="VSWD01000009">
    <property type="protein sequence ID" value="KAK3093456.1"/>
    <property type="molecule type" value="Genomic_DNA"/>
</dbReference>
<keyword evidence="7" id="KW-0238">DNA-binding</keyword>
<dbReference type="GO" id="GO:0000785">
    <property type="term" value="C:chromatin"/>
    <property type="evidence" value="ECO:0007669"/>
    <property type="project" value="TreeGrafter"/>
</dbReference>
<dbReference type="GO" id="GO:0000976">
    <property type="term" value="F:transcription cis-regulatory region binding"/>
    <property type="evidence" value="ECO:0007669"/>
    <property type="project" value="TreeGrafter"/>
</dbReference>
<evidence type="ECO:0000256" key="9">
    <source>
        <dbReference type="ARBA" id="ARBA00023242"/>
    </source>
</evidence>
<dbReference type="GO" id="GO:0006357">
    <property type="term" value="P:regulation of transcription by RNA polymerase II"/>
    <property type="evidence" value="ECO:0007669"/>
    <property type="project" value="TreeGrafter"/>
</dbReference>
<dbReference type="PANTHER" id="PTHR12693">
    <property type="entry name" value="MENIN"/>
    <property type="match status" value="1"/>
</dbReference>
<evidence type="ECO:0000256" key="3">
    <source>
        <dbReference type="ARBA" id="ARBA00022491"/>
    </source>
</evidence>
<dbReference type="AlphaFoldDB" id="A0AA88Y0D6"/>
<proteinExistence type="predicted"/>
<keyword evidence="3" id="KW-0678">Repressor</keyword>
<gene>
    <name evidence="10" type="ORF">FSP39_015925</name>
</gene>
<evidence type="ECO:0000256" key="1">
    <source>
        <dbReference type="ARBA" id="ARBA00004123"/>
    </source>
</evidence>
<sequence length="292" mass="32603">MAGFRDREKQFFPLQNIGDVVKLFKDQLTSDEEPNLPLLSIVLGVIENILTVHRAAPTEVDSSKILEPIFPVIELETVEALHSKFVALIKKSVDLTKFPQGYATRELVKFVSDVIWCSLTRAYYKDKAHLQSLYSFLTGNKLDCFGVAFAVVAAFQVLEYKDVHLALSEDHAWVVFGEDQRETAEVTWHGKGNEDKRGQPITEGVADKSWLYLNGQPVICTRQMEVASIVSGINPSITLSTDSVELAALQQELLWLLHDMGHLDKYPMALGNLGDLEEISHTPEKPPAVQAV</sequence>
<dbReference type="GO" id="GO:0008285">
    <property type="term" value="P:negative regulation of cell population proliferation"/>
    <property type="evidence" value="ECO:0007669"/>
    <property type="project" value="TreeGrafter"/>
</dbReference>
<comment type="subcellular location">
    <subcellularLocation>
        <location evidence="1">Nucleus</location>
    </subcellularLocation>
</comment>
<dbReference type="GO" id="GO:0003682">
    <property type="term" value="F:chromatin binding"/>
    <property type="evidence" value="ECO:0007669"/>
    <property type="project" value="TreeGrafter"/>
</dbReference>
<evidence type="ECO:0000256" key="5">
    <source>
        <dbReference type="ARBA" id="ARBA00022853"/>
    </source>
</evidence>
<reference evidence="10" key="1">
    <citation type="submission" date="2019-08" db="EMBL/GenBank/DDBJ databases">
        <title>The improved chromosome-level genome for the pearl oyster Pinctada fucata martensii using PacBio sequencing and Hi-C.</title>
        <authorList>
            <person name="Zheng Z."/>
        </authorList>
    </citation>
    <scope>NUCLEOTIDE SEQUENCE</scope>
    <source>
        <strain evidence="10">ZZ-2019</strain>
        <tissue evidence="10">Adductor muscle</tissue>
    </source>
</reference>
<dbReference type="GO" id="GO:0000403">
    <property type="term" value="F:Y-form DNA binding"/>
    <property type="evidence" value="ECO:0007669"/>
    <property type="project" value="TreeGrafter"/>
</dbReference>
<evidence type="ECO:0000256" key="4">
    <source>
        <dbReference type="ARBA" id="ARBA00022553"/>
    </source>
</evidence>
<dbReference type="GO" id="GO:0006325">
    <property type="term" value="P:chromatin organization"/>
    <property type="evidence" value="ECO:0007669"/>
    <property type="project" value="UniProtKB-KW"/>
</dbReference>
<dbReference type="GO" id="GO:0045786">
    <property type="term" value="P:negative regulation of cell cycle"/>
    <property type="evidence" value="ECO:0007669"/>
    <property type="project" value="TreeGrafter"/>
</dbReference>
<dbReference type="Pfam" id="PF05053">
    <property type="entry name" value="Menin"/>
    <property type="match status" value="1"/>
</dbReference>
<organism evidence="10 11">
    <name type="scientific">Pinctada imbricata</name>
    <name type="common">Atlantic pearl-oyster</name>
    <name type="synonym">Pinctada martensii</name>
    <dbReference type="NCBI Taxonomy" id="66713"/>
    <lineage>
        <taxon>Eukaryota</taxon>
        <taxon>Metazoa</taxon>
        <taxon>Spiralia</taxon>
        <taxon>Lophotrochozoa</taxon>
        <taxon>Mollusca</taxon>
        <taxon>Bivalvia</taxon>
        <taxon>Autobranchia</taxon>
        <taxon>Pteriomorphia</taxon>
        <taxon>Pterioida</taxon>
        <taxon>Pterioidea</taxon>
        <taxon>Pteriidae</taxon>
        <taxon>Pinctada</taxon>
    </lineage>
</organism>
<evidence type="ECO:0000256" key="7">
    <source>
        <dbReference type="ARBA" id="ARBA00023125"/>
    </source>
</evidence>
<evidence type="ECO:0000313" key="10">
    <source>
        <dbReference type="EMBL" id="KAK3093456.1"/>
    </source>
</evidence>
<evidence type="ECO:0000256" key="8">
    <source>
        <dbReference type="ARBA" id="ARBA00023163"/>
    </source>
</evidence>
<keyword evidence="4" id="KW-0597">Phosphoprotein</keyword>
<keyword evidence="8" id="KW-0804">Transcription</keyword>
<keyword evidence="9" id="KW-0539">Nucleus</keyword>
<keyword evidence="5" id="KW-0156">Chromatin regulator</keyword>
<accession>A0AA88Y0D6</accession>
<keyword evidence="6" id="KW-0805">Transcription regulation</keyword>
<evidence type="ECO:0000256" key="2">
    <source>
        <dbReference type="ARBA" id="ARBA00021162"/>
    </source>
</evidence>
<evidence type="ECO:0000313" key="11">
    <source>
        <dbReference type="Proteomes" id="UP001186944"/>
    </source>
</evidence>
<dbReference type="GO" id="GO:0035097">
    <property type="term" value="C:histone methyltransferase complex"/>
    <property type="evidence" value="ECO:0007669"/>
    <property type="project" value="TreeGrafter"/>
</dbReference>
<dbReference type="InterPro" id="IPR007747">
    <property type="entry name" value="Menin"/>
</dbReference>
<dbReference type="CDD" id="cd14456">
    <property type="entry name" value="Menin"/>
    <property type="match status" value="1"/>
</dbReference>
<name>A0AA88Y0D6_PINIB</name>
<evidence type="ECO:0000256" key="6">
    <source>
        <dbReference type="ARBA" id="ARBA00023015"/>
    </source>
</evidence>
<comment type="caution">
    <text evidence="10">The sequence shown here is derived from an EMBL/GenBank/DDBJ whole genome shotgun (WGS) entry which is preliminary data.</text>
</comment>
<keyword evidence="11" id="KW-1185">Reference proteome</keyword>